<keyword evidence="6 7" id="KW-0067">ATP-binding</keyword>
<evidence type="ECO:0000256" key="5">
    <source>
        <dbReference type="ARBA" id="ARBA00022741"/>
    </source>
</evidence>
<dbReference type="InterPro" id="IPR005762">
    <property type="entry name" value="MurD"/>
</dbReference>
<keyword evidence="7 8" id="KW-0133">Cell shape</keyword>
<evidence type="ECO:0000256" key="8">
    <source>
        <dbReference type="RuleBase" id="RU003664"/>
    </source>
</evidence>
<evidence type="ECO:0000259" key="10">
    <source>
        <dbReference type="Pfam" id="PF08245"/>
    </source>
</evidence>
<dbReference type="SUPFAM" id="SSF53244">
    <property type="entry name" value="MurD-like peptide ligases, peptide-binding domain"/>
    <property type="match status" value="1"/>
</dbReference>
<organism evidence="11 12">
    <name type="scientific">Neolewinella maritima</name>
    <dbReference type="NCBI Taxonomy" id="1383882"/>
    <lineage>
        <taxon>Bacteria</taxon>
        <taxon>Pseudomonadati</taxon>
        <taxon>Bacteroidota</taxon>
        <taxon>Saprospiria</taxon>
        <taxon>Saprospirales</taxon>
        <taxon>Lewinellaceae</taxon>
        <taxon>Neolewinella</taxon>
    </lineage>
</organism>
<dbReference type="EC" id="6.3.2.9" evidence="7 8"/>
<comment type="function">
    <text evidence="7 8">Cell wall formation. Catalyzes the addition of glutamate to the nucleotide precursor UDP-N-acetylmuramoyl-L-alanine (UMA).</text>
</comment>
<dbReference type="Pfam" id="PF08245">
    <property type="entry name" value="Mur_ligase_M"/>
    <property type="match status" value="1"/>
</dbReference>
<evidence type="ECO:0000256" key="7">
    <source>
        <dbReference type="HAMAP-Rule" id="MF_00639"/>
    </source>
</evidence>
<dbReference type="InterPro" id="IPR013221">
    <property type="entry name" value="Mur_ligase_cen"/>
</dbReference>
<dbReference type="Gene3D" id="3.40.50.720">
    <property type="entry name" value="NAD(P)-binding Rossmann-like Domain"/>
    <property type="match status" value="1"/>
</dbReference>
<reference evidence="11" key="1">
    <citation type="submission" date="2021-12" db="EMBL/GenBank/DDBJ databases">
        <authorList>
            <person name="Rodrigo-Torres L."/>
            <person name="Arahal R. D."/>
            <person name="Lucena T."/>
        </authorList>
    </citation>
    <scope>NUCLEOTIDE SEQUENCE</scope>
    <source>
        <strain evidence="11">CECT 8419</strain>
    </source>
</reference>
<dbReference type="PANTHER" id="PTHR43692:SF1">
    <property type="entry name" value="UDP-N-ACETYLMURAMOYLALANINE--D-GLUTAMATE LIGASE"/>
    <property type="match status" value="1"/>
</dbReference>
<keyword evidence="7 8" id="KW-0961">Cell wall biogenesis/degradation</keyword>
<keyword evidence="7 8" id="KW-0131">Cell cycle</keyword>
<dbReference type="NCBIfam" id="TIGR01087">
    <property type="entry name" value="murD"/>
    <property type="match status" value="1"/>
</dbReference>
<dbReference type="InterPro" id="IPR036615">
    <property type="entry name" value="Mur_ligase_C_dom_sf"/>
</dbReference>
<comment type="similarity">
    <text evidence="7">Belongs to the MurCDEF family.</text>
</comment>
<keyword evidence="5 7" id="KW-0547">Nucleotide-binding</keyword>
<dbReference type="InterPro" id="IPR004101">
    <property type="entry name" value="Mur_ligase_C"/>
</dbReference>
<keyword evidence="4 7" id="KW-0436">Ligase</keyword>
<dbReference type="Proteomes" id="UP000837803">
    <property type="component" value="Unassembled WGS sequence"/>
</dbReference>
<dbReference type="SUPFAM" id="SSF51984">
    <property type="entry name" value="MurCD N-terminal domain"/>
    <property type="match status" value="1"/>
</dbReference>
<dbReference type="Gene3D" id="3.40.1190.10">
    <property type="entry name" value="Mur-like, catalytic domain"/>
    <property type="match status" value="1"/>
</dbReference>
<dbReference type="HAMAP" id="MF_00639">
    <property type="entry name" value="MurD"/>
    <property type="match status" value="1"/>
</dbReference>
<evidence type="ECO:0000256" key="3">
    <source>
        <dbReference type="ARBA" id="ARBA00022490"/>
    </source>
</evidence>
<evidence type="ECO:0000256" key="2">
    <source>
        <dbReference type="ARBA" id="ARBA00004752"/>
    </source>
</evidence>
<keyword evidence="7 8" id="KW-0573">Peptidoglycan synthesis</keyword>
<evidence type="ECO:0000256" key="1">
    <source>
        <dbReference type="ARBA" id="ARBA00004496"/>
    </source>
</evidence>
<feature type="binding site" evidence="7">
    <location>
        <begin position="112"/>
        <end position="118"/>
    </location>
    <ligand>
        <name>ATP</name>
        <dbReference type="ChEBI" id="CHEBI:30616"/>
    </ligand>
</feature>
<evidence type="ECO:0000256" key="6">
    <source>
        <dbReference type="ARBA" id="ARBA00022840"/>
    </source>
</evidence>
<evidence type="ECO:0000259" key="9">
    <source>
        <dbReference type="Pfam" id="PF02875"/>
    </source>
</evidence>
<dbReference type="InterPro" id="IPR036565">
    <property type="entry name" value="Mur-like_cat_sf"/>
</dbReference>
<dbReference type="Pfam" id="PF02875">
    <property type="entry name" value="Mur_ligase_C"/>
    <property type="match status" value="1"/>
</dbReference>
<dbReference type="Pfam" id="PF21799">
    <property type="entry name" value="MurD-like_N"/>
    <property type="match status" value="1"/>
</dbReference>
<evidence type="ECO:0000313" key="12">
    <source>
        <dbReference type="Proteomes" id="UP000837803"/>
    </source>
</evidence>
<comment type="catalytic activity">
    <reaction evidence="7 8">
        <text>UDP-N-acetyl-alpha-D-muramoyl-L-alanine + D-glutamate + ATP = UDP-N-acetyl-alpha-D-muramoyl-L-alanyl-D-glutamate + ADP + phosphate + H(+)</text>
        <dbReference type="Rhea" id="RHEA:16429"/>
        <dbReference type="ChEBI" id="CHEBI:15378"/>
        <dbReference type="ChEBI" id="CHEBI:29986"/>
        <dbReference type="ChEBI" id="CHEBI:30616"/>
        <dbReference type="ChEBI" id="CHEBI:43474"/>
        <dbReference type="ChEBI" id="CHEBI:83898"/>
        <dbReference type="ChEBI" id="CHEBI:83900"/>
        <dbReference type="ChEBI" id="CHEBI:456216"/>
        <dbReference type="EC" id="6.3.2.9"/>
    </reaction>
</comment>
<comment type="pathway">
    <text evidence="2 7 8">Cell wall biogenesis; peptidoglycan biosynthesis.</text>
</comment>
<sequence>MAQHLVVLGAGESGASAARLGQREGYTVFVSDAGRGSEQYLQELATAGIAVEIGGHTEAELLRADVAVKSPGIPETAPPVVALREAGIPVISEIEFAARFVHPDATVVGITGSNGKTTTTLLTHHLLHMAGERVVAGGNLGDSFARLLLDHAPQDIYVLELSSFQLDGIVRFRPQIAAVLNITPDHLDRYNYSLDAYADSKLRIAHNQHPGDHLIVLQDAKTIAPARRRNPTRAAVTEITPATAIQGSTIQVGAQTFALGTGQLRGRHNAMNALFAVQIALQLGVSAEEIQLALDSFRPAPHRMELIATSDGRTWINDSKATNVDSTYFALEAMTGPTVWIAGGTDKGNDYSPLHKVMGDKVHTLICLGLDNEKLKETFEWVSRIEECQSAADAVQLADRYAGVGDTVLLSPACASFDLFKNYVDRGDQFRASVQQTAG</sequence>
<dbReference type="Gene3D" id="3.90.190.20">
    <property type="entry name" value="Mur ligase, C-terminal domain"/>
    <property type="match status" value="1"/>
</dbReference>
<dbReference type="PANTHER" id="PTHR43692">
    <property type="entry name" value="UDP-N-ACETYLMURAMOYLALANINE--D-GLUTAMATE LIGASE"/>
    <property type="match status" value="1"/>
</dbReference>
<dbReference type="RefSeq" id="WP_238750087.1">
    <property type="nucleotide sequence ID" value="NZ_CAKLPZ010000001.1"/>
</dbReference>
<accession>A0ABM9AZ37</accession>
<dbReference type="SUPFAM" id="SSF53623">
    <property type="entry name" value="MurD-like peptide ligases, catalytic domain"/>
    <property type="match status" value="1"/>
</dbReference>
<dbReference type="EMBL" id="CAKLPZ010000001">
    <property type="protein sequence ID" value="CAH0999940.1"/>
    <property type="molecule type" value="Genomic_DNA"/>
</dbReference>
<evidence type="ECO:0000256" key="4">
    <source>
        <dbReference type="ARBA" id="ARBA00022598"/>
    </source>
</evidence>
<feature type="domain" description="Mur ligase central" evidence="10">
    <location>
        <begin position="110"/>
        <end position="279"/>
    </location>
</feature>
<feature type="domain" description="Mur ligase C-terminal" evidence="9">
    <location>
        <begin position="302"/>
        <end position="414"/>
    </location>
</feature>
<comment type="caution">
    <text evidence="11">The sequence shown here is derived from an EMBL/GenBank/DDBJ whole genome shotgun (WGS) entry which is preliminary data.</text>
</comment>
<protein>
    <recommendedName>
        <fullName evidence="7 8">UDP-N-acetylmuramoylalanine--D-glutamate ligase</fullName>
        <ecNumber evidence="7 8">6.3.2.9</ecNumber>
    </recommendedName>
    <alternativeName>
        <fullName evidence="7">D-glutamic acid-adding enzyme</fullName>
    </alternativeName>
    <alternativeName>
        <fullName evidence="7">UDP-N-acetylmuramoyl-L-alanyl-D-glutamate synthetase</fullName>
    </alternativeName>
</protein>
<evidence type="ECO:0000313" key="11">
    <source>
        <dbReference type="EMBL" id="CAH0999940.1"/>
    </source>
</evidence>
<keyword evidence="12" id="KW-1185">Reference proteome</keyword>
<name>A0ABM9AZ37_9BACT</name>
<keyword evidence="7 8" id="KW-0132">Cell division</keyword>
<comment type="subcellular location">
    <subcellularLocation>
        <location evidence="1 7 8">Cytoplasm</location>
    </subcellularLocation>
</comment>
<gene>
    <name evidence="7 11" type="primary">murD</name>
    <name evidence="11" type="ORF">LEM8419_01178</name>
</gene>
<proteinExistence type="inferred from homology"/>
<keyword evidence="3 7" id="KW-0963">Cytoplasm</keyword>
<dbReference type="GO" id="GO:0008764">
    <property type="term" value="F:UDP-N-acetylmuramoylalanine-D-glutamate ligase activity"/>
    <property type="evidence" value="ECO:0007669"/>
    <property type="project" value="UniProtKB-EC"/>
</dbReference>